<dbReference type="NCBIfam" id="TIGR00045">
    <property type="entry name" value="glycerate kinase"/>
    <property type="match status" value="1"/>
</dbReference>
<dbReference type="GO" id="GO:0008887">
    <property type="term" value="F:glycerate kinase activity"/>
    <property type="evidence" value="ECO:0007669"/>
    <property type="project" value="UniProtKB-UniRule"/>
</dbReference>
<dbReference type="AlphaFoldDB" id="A0AAV4LFU8"/>
<evidence type="ECO:0000256" key="1">
    <source>
        <dbReference type="ARBA" id="ARBA00006284"/>
    </source>
</evidence>
<comment type="caution">
    <text evidence="5">The sequence shown here is derived from an EMBL/GenBank/DDBJ whole genome shotgun (WGS) entry which is preliminary data.</text>
</comment>
<dbReference type="PANTHER" id="PTHR21599">
    <property type="entry name" value="GLYCERATE KINASE"/>
    <property type="match status" value="1"/>
</dbReference>
<dbReference type="Gene3D" id="3.40.50.10350">
    <property type="entry name" value="Glycerate kinase, domain 1"/>
    <property type="match status" value="1"/>
</dbReference>
<comment type="similarity">
    <text evidence="1 4">Belongs to the glycerate kinase type-1 family.</text>
</comment>
<evidence type="ECO:0000313" key="5">
    <source>
        <dbReference type="EMBL" id="GIM46705.1"/>
    </source>
</evidence>
<dbReference type="EMBL" id="BOQE01000001">
    <property type="protein sequence ID" value="GIM46705.1"/>
    <property type="molecule type" value="Genomic_DNA"/>
</dbReference>
<dbReference type="Gene3D" id="3.90.1510.10">
    <property type="entry name" value="Glycerate kinase, domain 2"/>
    <property type="match status" value="1"/>
</dbReference>
<proteinExistence type="inferred from homology"/>
<protein>
    <submittedName>
        <fullName evidence="5">Glycerate kinase</fullName>
    </submittedName>
</protein>
<evidence type="ECO:0000256" key="3">
    <source>
        <dbReference type="ARBA" id="ARBA00022777"/>
    </source>
</evidence>
<dbReference type="GO" id="GO:0031388">
    <property type="term" value="P:organic acid phosphorylation"/>
    <property type="evidence" value="ECO:0007669"/>
    <property type="project" value="UniProtKB-UniRule"/>
</dbReference>
<dbReference type="InterPro" id="IPR004381">
    <property type="entry name" value="Glycerate_kinase"/>
</dbReference>
<name>A0AAV4LFU8_9BACL</name>
<dbReference type="InterPro" id="IPR018197">
    <property type="entry name" value="Glycerate_kinase_RE-like"/>
</dbReference>
<dbReference type="Pfam" id="PF02595">
    <property type="entry name" value="Gly_kinase"/>
    <property type="match status" value="1"/>
</dbReference>
<evidence type="ECO:0000256" key="4">
    <source>
        <dbReference type="PIRNR" id="PIRNR006078"/>
    </source>
</evidence>
<organism evidence="5 6">
    <name type="scientific">Collibacillus ludicampi</name>
    <dbReference type="NCBI Taxonomy" id="2771369"/>
    <lineage>
        <taxon>Bacteria</taxon>
        <taxon>Bacillati</taxon>
        <taxon>Bacillota</taxon>
        <taxon>Bacilli</taxon>
        <taxon>Bacillales</taxon>
        <taxon>Alicyclobacillaceae</taxon>
        <taxon>Collibacillus</taxon>
    </lineage>
</organism>
<dbReference type="InterPro" id="IPR036129">
    <property type="entry name" value="Glycerate_kinase_sf"/>
</dbReference>
<keyword evidence="6" id="KW-1185">Reference proteome</keyword>
<evidence type="ECO:0000256" key="2">
    <source>
        <dbReference type="ARBA" id="ARBA00022679"/>
    </source>
</evidence>
<sequence length="378" mass="40123">MNIVIAPDSFKGSLSATKVGLTIRDAFLSEIPDAKIEVVPMADGGEGTLETLLFATGGKEVKVMATGPLGERVQTSYGILGDDETILIEMANVAGLPMVPREKRNPMNTTTYGVGELLLHALDRGYKKFITGIGGSATNDGGMGMLQALGGRFWDEEGNLITDTCGAALLSVASVDLSTIDPRIFDCEILIASDVQNPLCGPNGSSYVFGRQKGATEEQIKILDLALQKYATLIEANLNRSFQKIPGSGAAGGLGFALLVLGGTIVSGSHVIAKATSLEERIRQADWVITGEGQSDFQTLYGKVPSYVAKLAKKYNAKTLLLSGGLGKGFEALYEDFISCHSIVHAPISLEEAMENAEHYLFLAARNIARLLKNCSAV</sequence>
<gene>
    <name evidence="5" type="ORF">DNHGIG_22540</name>
</gene>
<reference evidence="5" key="1">
    <citation type="journal article" date="2023" name="Int. J. Syst. Evol. Microbiol.">
        <title>Collibacillus ludicampi gen. nov., sp. nov., a new soil bacterium of the family Alicyclobacillaceae.</title>
        <authorList>
            <person name="Jojima T."/>
            <person name="Ioku Y."/>
            <person name="Fukuta Y."/>
            <person name="Shirasaka N."/>
            <person name="Matsumura Y."/>
            <person name="Mori M."/>
        </authorList>
    </citation>
    <scope>NUCLEOTIDE SEQUENCE</scope>
    <source>
        <strain evidence="5">TP075</strain>
    </source>
</reference>
<dbReference type="InterPro" id="IPR018193">
    <property type="entry name" value="Glyc_kinase_flavodox-like_fold"/>
</dbReference>
<evidence type="ECO:0000313" key="6">
    <source>
        <dbReference type="Proteomes" id="UP001057291"/>
    </source>
</evidence>
<dbReference type="Proteomes" id="UP001057291">
    <property type="component" value="Unassembled WGS sequence"/>
</dbReference>
<keyword evidence="2 4" id="KW-0808">Transferase</keyword>
<dbReference type="SUPFAM" id="SSF110738">
    <property type="entry name" value="Glycerate kinase I"/>
    <property type="match status" value="1"/>
</dbReference>
<dbReference type="RefSeq" id="WP_282199769.1">
    <property type="nucleotide sequence ID" value="NZ_BOQE01000001.1"/>
</dbReference>
<keyword evidence="3 4" id="KW-0418">Kinase</keyword>
<dbReference type="PANTHER" id="PTHR21599:SF0">
    <property type="entry name" value="GLYCERATE KINASE"/>
    <property type="match status" value="1"/>
</dbReference>
<dbReference type="PIRSF" id="PIRSF006078">
    <property type="entry name" value="GlxK"/>
    <property type="match status" value="1"/>
</dbReference>
<accession>A0AAV4LFU8</accession>